<dbReference type="InterPro" id="IPR016156">
    <property type="entry name" value="FAD/NAD-linked_Rdtase_dimer_sf"/>
</dbReference>
<dbReference type="InterPro" id="IPR020805">
    <property type="entry name" value="Cell_div_FtsZ_CS"/>
</dbReference>
<dbReference type="InterPro" id="IPR003008">
    <property type="entry name" value="Tubulin_FtsZ_GTPase"/>
</dbReference>
<dbReference type="SUPFAM" id="SSF52490">
    <property type="entry name" value="Tubulin nucleotide-binding domain-like"/>
    <property type="match status" value="1"/>
</dbReference>
<keyword evidence="9" id="KW-0342">GTP-binding</keyword>
<dbReference type="InterPro" id="IPR036188">
    <property type="entry name" value="FAD/NAD-bd_sf"/>
</dbReference>
<evidence type="ECO:0000259" key="14">
    <source>
        <dbReference type="SMART" id="SM00864"/>
    </source>
</evidence>
<dbReference type="GO" id="GO:0006103">
    <property type="term" value="P:2-oxoglutarate metabolic process"/>
    <property type="evidence" value="ECO:0007669"/>
    <property type="project" value="TreeGrafter"/>
</dbReference>
<dbReference type="NCBIfam" id="TIGR01350">
    <property type="entry name" value="lipoamide_DH"/>
    <property type="match status" value="1"/>
</dbReference>
<comment type="cofactor">
    <cofactor evidence="13">
        <name>FAD</name>
        <dbReference type="ChEBI" id="CHEBI:57692"/>
    </cofactor>
    <text evidence="13">Binds 1 FAD per subunit.</text>
</comment>
<evidence type="ECO:0000256" key="3">
    <source>
        <dbReference type="ARBA" id="ARBA00012608"/>
    </source>
</evidence>
<evidence type="ECO:0000256" key="10">
    <source>
        <dbReference type="ARBA" id="ARBA00023157"/>
    </source>
</evidence>
<comment type="catalytic activity">
    <reaction evidence="12 13">
        <text>N(6)-[(R)-dihydrolipoyl]-L-lysyl-[protein] + NAD(+) = N(6)-[(R)-lipoyl]-L-lysyl-[protein] + NADH + H(+)</text>
        <dbReference type="Rhea" id="RHEA:15045"/>
        <dbReference type="Rhea" id="RHEA-COMP:10474"/>
        <dbReference type="Rhea" id="RHEA-COMP:10475"/>
        <dbReference type="ChEBI" id="CHEBI:15378"/>
        <dbReference type="ChEBI" id="CHEBI:57540"/>
        <dbReference type="ChEBI" id="CHEBI:57945"/>
        <dbReference type="ChEBI" id="CHEBI:83099"/>
        <dbReference type="ChEBI" id="CHEBI:83100"/>
        <dbReference type="EC" id="1.8.1.4"/>
    </reaction>
</comment>
<dbReference type="Gene3D" id="3.40.50.1440">
    <property type="entry name" value="Tubulin/FtsZ, GTPase domain"/>
    <property type="match status" value="1"/>
</dbReference>
<evidence type="ECO:0000256" key="2">
    <source>
        <dbReference type="ARBA" id="ARBA00009690"/>
    </source>
</evidence>
<dbReference type="EMBL" id="LSMT01000741">
    <property type="protein sequence ID" value="PFX14718.1"/>
    <property type="molecule type" value="Genomic_DNA"/>
</dbReference>
<dbReference type="Gene3D" id="3.30.390.30">
    <property type="match status" value="1"/>
</dbReference>
<name>A0A2B4REB3_STYPI</name>
<dbReference type="PRINTS" id="PR00411">
    <property type="entry name" value="PNDRDTASEI"/>
</dbReference>
<dbReference type="CDD" id="cd02201">
    <property type="entry name" value="FtsZ_type1"/>
    <property type="match status" value="1"/>
</dbReference>
<dbReference type="Pfam" id="PF07992">
    <property type="entry name" value="Pyr_redox_2"/>
    <property type="match status" value="1"/>
</dbReference>
<evidence type="ECO:0000256" key="1">
    <source>
        <dbReference type="ARBA" id="ARBA00007532"/>
    </source>
</evidence>
<evidence type="ECO:0000256" key="4">
    <source>
        <dbReference type="ARBA" id="ARBA00022630"/>
    </source>
</evidence>
<dbReference type="SUPFAM" id="SSF55307">
    <property type="entry name" value="Tubulin C-terminal domain-like"/>
    <property type="match status" value="1"/>
</dbReference>
<organism evidence="15">
    <name type="scientific">Stylophora pistillata</name>
    <name type="common">Smooth cauliflower coral</name>
    <dbReference type="NCBI Taxonomy" id="50429"/>
    <lineage>
        <taxon>Eukaryota</taxon>
        <taxon>Metazoa</taxon>
        <taxon>Cnidaria</taxon>
        <taxon>Anthozoa</taxon>
        <taxon>Hexacorallia</taxon>
        <taxon>Scleractinia</taxon>
        <taxon>Astrocoeniina</taxon>
        <taxon>Pocilloporidae</taxon>
        <taxon>Stylophora</taxon>
    </lineage>
</organism>
<evidence type="ECO:0000256" key="6">
    <source>
        <dbReference type="ARBA" id="ARBA00022827"/>
    </source>
</evidence>
<dbReference type="GO" id="GO:0004148">
    <property type="term" value="F:dihydrolipoyl dehydrogenase (NADH) activity"/>
    <property type="evidence" value="ECO:0007669"/>
    <property type="project" value="UniProtKB-EC"/>
</dbReference>
<protein>
    <recommendedName>
        <fullName evidence="3 13">Dihydrolipoyl dehydrogenase</fullName>
        <ecNumber evidence="3 13">1.8.1.4</ecNumber>
    </recommendedName>
</protein>
<evidence type="ECO:0000256" key="9">
    <source>
        <dbReference type="ARBA" id="ARBA00023134"/>
    </source>
</evidence>
<dbReference type="STRING" id="50429.A0A2B4REB3"/>
<keyword evidence="11 13" id="KW-0676">Redox-active center</keyword>
<dbReference type="AlphaFoldDB" id="A0A2B4REB3"/>
<dbReference type="InterPro" id="IPR004099">
    <property type="entry name" value="Pyr_nucl-diS_OxRdtase_dimer"/>
</dbReference>
<dbReference type="PRINTS" id="PR00368">
    <property type="entry name" value="FADPNR"/>
</dbReference>
<dbReference type="GO" id="GO:0005525">
    <property type="term" value="F:GTP binding"/>
    <property type="evidence" value="ECO:0007669"/>
    <property type="project" value="UniProtKB-KW"/>
</dbReference>
<evidence type="ECO:0000256" key="8">
    <source>
        <dbReference type="ARBA" id="ARBA00023027"/>
    </source>
</evidence>
<keyword evidence="8 13" id="KW-0520">NAD</keyword>
<comment type="similarity">
    <text evidence="1 13">Belongs to the class-I pyridine nucleotide-disulfide oxidoreductase family.</text>
</comment>
<gene>
    <name evidence="15" type="primary">dld-1</name>
    <name evidence="15" type="ORF">AWC38_SpisGene21100</name>
</gene>
<evidence type="ECO:0000313" key="15">
    <source>
        <dbReference type="EMBL" id="PFX14718.1"/>
    </source>
</evidence>
<evidence type="ECO:0000256" key="7">
    <source>
        <dbReference type="ARBA" id="ARBA00023002"/>
    </source>
</evidence>
<dbReference type="InterPro" id="IPR036525">
    <property type="entry name" value="Tubulin/FtsZ_GTPase_sf"/>
</dbReference>
<sequence length="761" mass="81759">MVVGEENEEGVDCIVCNTDKPHLDTSPVSEANKILLGYKTTKGLGTGDVPEIGAKAAEENIKDIETILIGTGTNENPDTHMLFITAGMGKGTGTGASPLIAAVAKKLNILTVAFATMPPKIEGSVAEERAKKGLKNLKENVDSLILLSNQKLNDLYADSDLSVQEVWENGNKVLSDSVLTISNIVTIKLHKNVDLNDVKNLLKGSGSCFIGYAEASGKDAVKSVLKKILQHSEILNTHKHYKGANKLIATMMCKNILKMADQSFITSHITKDSSNVKNFSANFGWEDEMTDMQSDIALTVIATGSGPGGYVCAIRSSQLGLKTALVEKYDTLGGTCLNVGCIPSKALLDSSHHYYDATKHFDTHGIDVKGLSLNFEKMIARKAGVVSQTSSGINYLLDKNNVDLHHGTASFFDKNTLHITGKDGAVTKITTDKTVIATGSKPGSLPFVKIDKKRIITSTEALSLKEIPKHLVVIGGGVIGLELGQVYARLGAEVSVVEYAKNIIPTMDAMLSKELQKSLKKQGFKFYTTHQVSSVAKEGEKVVVKATDKKSEEVVFEGDYCLMSVGRVPYTKGLGLENIGIKTNERGQIPTDENLQTVVENIYAIGDVVKGAMLAHKAEEEGVMVAEIIAGEKPHINYNLIPGVVYTWPEVASVGKTEAALKEANTPYKIGAFPMRALGRSRVSGDLDGQVKVLAHSETDEILGVHIIGARAADMIGEVVMAMEFRASAEDVARVSHAHPTFTEAIKEACLAATENRAIHN</sequence>
<evidence type="ECO:0000256" key="11">
    <source>
        <dbReference type="ARBA" id="ARBA00023284"/>
    </source>
</evidence>
<comment type="caution">
    <text evidence="15">The sequence shown here is derived from an EMBL/GenBank/DDBJ whole genome shotgun (WGS) entry which is preliminary data.</text>
</comment>
<dbReference type="GO" id="GO:0005737">
    <property type="term" value="C:cytoplasm"/>
    <property type="evidence" value="ECO:0007669"/>
    <property type="project" value="UniProtKB-ARBA"/>
</dbReference>
<dbReference type="InterPro" id="IPR006258">
    <property type="entry name" value="Lipoamide_DH"/>
</dbReference>
<keyword evidence="4 13" id="KW-0285">Flavoprotein</keyword>
<evidence type="ECO:0000256" key="13">
    <source>
        <dbReference type="RuleBase" id="RU003692"/>
    </source>
</evidence>
<feature type="domain" description="Tubulin/FtsZ GTPase" evidence="14">
    <location>
        <begin position="2"/>
        <end position="189"/>
    </location>
</feature>
<dbReference type="EC" id="1.8.1.4" evidence="3 13"/>
<dbReference type="InterPro" id="IPR012999">
    <property type="entry name" value="Pyr_OxRdtase_I_AS"/>
</dbReference>
<accession>A0A2B4REB3</accession>
<dbReference type="InterPro" id="IPR050151">
    <property type="entry name" value="Class-I_Pyr_Nuc-Dis_Oxidored"/>
</dbReference>
<dbReference type="Pfam" id="PF00091">
    <property type="entry name" value="Tubulin"/>
    <property type="match status" value="1"/>
</dbReference>
<dbReference type="PANTHER" id="PTHR22912">
    <property type="entry name" value="DISULFIDE OXIDOREDUCTASE"/>
    <property type="match status" value="1"/>
</dbReference>
<evidence type="ECO:0000256" key="12">
    <source>
        <dbReference type="ARBA" id="ARBA00049187"/>
    </source>
</evidence>
<dbReference type="PROSITE" id="PS00076">
    <property type="entry name" value="PYRIDINE_REDOX_1"/>
    <property type="match status" value="1"/>
</dbReference>
<dbReference type="PANTHER" id="PTHR22912:SF151">
    <property type="entry name" value="DIHYDROLIPOYL DEHYDROGENASE, MITOCHONDRIAL"/>
    <property type="match status" value="1"/>
</dbReference>
<dbReference type="OrthoDB" id="361797at2759"/>
<dbReference type="SUPFAM" id="SSF51905">
    <property type="entry name" value="FAD/NAD(P)-binding domain"/>
    <property type="match status" value="1"/>
</dbReference>
<dbReference type="SUPFAM" id="SSF55424">
    <property type="entry name" value="FAD/NAD-linked reductases, dimerisation (C-terminal) domain"/>
    <property type="match status" value="1"/>
</dbReference>
<comment type="similarity">
    <text evidence="2">Belongs to the FtsZ family.</text>
</comment>
<dbReference type="InterPro" id="IPR008280">
    <property type="entry name" value="Tub_FtsZ_C"/>
</dbReference>
<proteinExistence type="inferred from homology"/>
<reference evidence="15" key="1">
    <citation type="journal article" date="2017" name="J. ISSAAS">
        <title>Comparative analysis of the genomes of Stylophora pistillata and Acropora digitifera provides evidence for extensive differences between species of corals.</title>
        <authorList>
            <person name="Voolstra C.R."/>
            <person name="Li Y."/>
            <person name="Liew Y.J."/>
            <person name="Baumgarten S."/>
            <person name="Zoccola D."/>
            <person name="Flot J.-F."/>
            <person name="Tambutte S."/>
            <person name="Allemand D."/>
            <person name="Aranda M."/>
        </authorList>
    </citation>
    <scope>NUCLEOTIDE SEQUENCE</scope>
    <source>
        <strain evidence="15">CSM Monaco</strain>
        <tissue evidence="15">Whole animal</tissue>
    </source>
</reference>
<evidence type="ECO:0000256" key="5">
    <source>
        <dbReference type="ARBA" id="ARBA00022741"/>
    </source>
</evidence>
<dbReference type="Gene3D" id="3.50.50.60">
    <property type="entry name" value="FAD/NAD(P)-binding domain"/>
    <property type="match status" value="2"/>
</dbReference>
<comment type="miscellaneous">
    <text evidence="13">The active site is a redox-active disulfide bond.</text>
</comment>
<dbReference type="Pfam" id="PF02852">
    <property type="entry name" value="Pyr_redox_dim"/>
    <property type="match status" value="1"/>
</dbReference>
<keyword evidence="5" id="KW-0547">Nucleotide-binding</keyword>
<dbReference type="InterPro" id="IPR023753">
    <property type="entry name" value="FAD/NAD-binding_dom"/>
</dbReference>
<dbReference type="GO" id="GO:0050660">
    <property type="term" value="F:flavin adenine dinucleotide binding"/>
    <property type="evidence" value="ECO:0007669"/>
    <property type="project" value="InterPro"/>
</dbReference>
<dbReference type="InterPro" id="IPR000158">
    <property type="entry name" value="Cell_div_FtsZ"/>
</dbReference>
<dbReference type="GO" id="GO:0003924">
    <property type="term" value="F:GTPase activity"/>
    <property type="evidence" value="ECO:0007669"/>
    <property type="project" value="InterPro"/>
</dbReference>
<keyword evidence="7 13" id="KW-0560">Oxidoreductase</keyword>
<dbReference type="PROSITE" id="PS01135">
    <property type="entry name" value="FTSZ_2"/>
    <property type="match status" value="1"/>
</dbReference>
<keyword evidence="10" id="KW-1015">Disulfide bond</keyword>
<dbReference type="SMART" id="SM00864">
    <property type="entry name" value="Tubulin"/>
    <property type="match status" value="1"/>
</dbReference>
<dbReference type="FunFam" id="3.30.390.30:FF:000001">
    <property type="entry name" value="Dihydrolipoyl dehydrogenase"/>
    <property type="match status" value="1"/>
</dbReference>
<keyword evidence="6 13" id="KW-0274">FAD</keyword>